<proteinExistence type="predicted"/>
<evidence type="ECO:0000313" key="3">
    <source>
        <dbReference type="Proteomes" id="UP001221413"/>
    </source>
</evidence>
<dbReference type="EMBL" id="JAQGDS010000010">
    <property type="protein sequence ID" value="KAJ6257538.1"/>
    <property type="molecule type" value="Genomic_DNA"/>
</dbReference>
<dbReference type="AlphaFoldDB" id="A0AAD6IRZ0"/>
<sequence length="68" mass="7930">MQSSRKSVIQVPIYSEGYRLVVTSAVATESSILEDKSPRFNKELNTRRHRLPEDLDQELKRQVRDLQS</sequence>
<organism evidence="2 3">
    <name type="scientific">Drechslerella dactyloides</name>
    <name type="common">Nematode-trapping fungus</name>
    <name type="synonym">Arthrobotrys dactyloides</name>
    <dbReference type="NCBI Taxonomy" id="74499"/>
    <lineage>
        <taxon>Eukaryota</taxon>
        <taxon>Fungi</taxon>
        <taxon>Dikarya</taxon>
        <taxon>Ascomycota</taxon>
        <taxon>Pezizomycotina</taxon>
        <taxon>Orbiliomycetes</taxon>
        <taxon>Orbiliales</taxon>
        <taxon>Orbiliaceae</taxon>
        <taxon>Drechslerella</taxon>
    </lineage>
</organism>
<name>A0AAD6IRZ0_DREDA</name>
<feature type="region of interest" description="Disordered" evidence="1">
    <location>
        <begin position="43"/>
        <end position="68"/>
    </location>
</feature>
<protein>
    <submittedName>
        <fullName evidence="2">Uncharacterized protein</fullName>
    </submittedName>
</protein>
<comment type="caution">
    <text evidence="2">The sequence shown here is derived from an EMBL/GenBank/DDBJ whole genome shotgun (WGS) entry which is preliminary data.</text>
</comment>
<reference evidence="2" key="1">
    <citation type="submission" date="2023-01" db="EMBL/GenBank/DDBJ databases">
        <title>The chitinases involved in constricting ring structure development in the nematode-trapping fungus Drechslerella dactyloides.</title>
        <authorList>
            <person name="Wang R."/>
            <person name="Zhang L."/>
            <person name="Tang P."/>
            <person name="Li S."/>
            <person name="Liang L."/>
        </authorList>
    </citation>
    <scope>NUCLEOTIDE SEQUENCE</scope>
    <source>
        <strain evidence="2">YMF1.00031</strain>
    </source>
</reference>
<accession>A0AAD6IRZ0</accession>
<dbReference type="Proteomes" id="UP001221413">
    <property type="component" value="Unassembled WGS sequence"/>
</dbReference>
<evidence type="ECO:0000256" key="1">
    <source>
        <dbReference type="SAM" id="MobiDB-lite"/>
    </source>
</evidence>
<evidence type="ECO:0000313" key="2">
    <source>
        <dbReference type="EMBL" id="KAJ6257538.1"/>
    </source>
</evidence>
<gene>
    <name evidence="2" type="ORF">Dda_7323</name>
</gene>
<keyword evidence="3" id="KW-1185">Reference proteome</keyword>